<dbReference type="VEuPathDB" id="VectorBase:GAUT006881"/>
<dbReference type="AlphaFoldDB" id="A0A1A9UJI4"/>
<feature type="compositionally biased region" description="Low complexity" evidence="1">
    <location>
        <begin position="79"/>
        <end position="93"/>
    </location>
</feature>
<keyword evidence="2" id="KW-0812">Transmembrane</keyword>
<keyword evidence="4" id="KW-1185">Reference proteome</keyword>
<evidence type="ECO:0000256" key="2">
    <source>
        <dbReference type="SAM" id="Phobius"/>
    </source>
</evidence>
<feature type="transmembrane region" description="Helical" evidence="2">
    <location>
        <begin position="29"/>
        <end position="50"/>
    </location>
</feature>
<organism evidence="3 4">
    <name type="scientific">Glossina austeni</name>
    <name type="common">Savannah tsetse fly</name>
    <dbReference type="NCBI Taxonomy" id="7395"/>
    <lineage>
        <taxon>Eukaryota</taxon>
        <taxon>Metazoa</taxon>
        <taxon>Ecdysozoa</taxon>
        <taxon>Arthropoda</taxon>
        <taxon>Hexapoda</taxon>
        <taxon>Insecta</taxon>
        <taxon>Pterygota</taxon>
        <taxon>Neoptera</taxon>
        <taxon>Endopterygota</taxon>
        <taxon>Diptera</taxon>
        <taxon>Brachycera</taxon>
        <taxon>Muscomorpha</taxon>
        <taxon>Hippoboscoidea</taxon>
        <taxon>Glossinidae</taxon>
        <taxon>Glossina</taxon>
    </lineage>
</organism>
<protein>
    <submittedName>
        <fullName evidence="3">Uncharacterized protein</fullName>
    </submittedName>
</protein>
<evidence type="ECO:0000256" key="1">
    <source>
        <dbReference type="SAM" id="MobiDB-lite"/>
    </source>
</evidence>
<feature type="region of interest" description="Disordered" evidence="1">
    <location>
        <begin position="63"/>
        <end position="130"/>
    </location>
</feature>
<evidence type="ECO:0000313" key="4">
    <source>
        <dbReference type="Proteomes" id="UP000078200"/>
    </source>
</evidence>
<proteinExistence type="predicted"/>
<keyword evidence="2" id="KW-0472">Membrane</keyword>
<name>A0A1A9UJI4_GLOAU</name>
<accession>A0A1A9UJI4</accession>
<reference evidence="3" key="1">
    <citation type="submission" date="2020-05" db="UniProtKB">
        <authorList>
            <consortium name="EnsemblMetazoa"/>
        </authorList>
    </citation>
    <scope>IDENTIFICATION</scope>
    <source>
        <strain evidence="3">TTRI</strain>
    </source>
</reference>
<dbReference type="EnsemblMetazoa" id="GAUT006881-RA">
    <property type="protein sequence ID" value="GAUT006881-PA"/>
    <property type="gene ID" value="GAUT006881"/>
</dbReference>
<evidence type="ECO:0000313" key="3">
    <source>
        <dbReference type="EnsemblMetazoa" id="GAUT006881-PA"/>
    </source>
</evidence>
<keyword evidence="2" id="KW-1133">Transmembrane helix</keyword>
<feature type="compositionally biased region" description="Basic residues" evidence="1">
    <location>
        <begin position="115"/>
        <end position="124"/>
    </location>
</feature>
<dbReference type="Proteomes" id="UP000078200">
    <property type="component" value="Unassembled WGS sequence"/>
</dbReference>
<sequence length="168" mass="19039">MCDEFRVFHTCKQSPPTVDVFMTLHQNNFIFHFCPLCIPSVFSAGIKSALYNKNAKQKQKIKKLASPGKQADIKGVMKSNNSSSSSSSRTRSSSAHKTTMKEQQRQTLTLAEHSQHKRKKRKSFKLNQSHPNVITRPIEKSAKNNKLCTHFFTLPVEQNVITSNVSCE</sequence>